<dbReference type="OMA" id="VYGKIFH"/>
<protein>
    <recommendedName>
        <fullName evidence="3">Mitochondrial ribosomal protein S28</fullName>
    </recommendedName>
</protein>
<dbReference type="Proteomes" id="UP000594454">
    <property type="component" value="Chromosome 1"/>
</dbReference>
<dbReference type="Pfam" id="PF10246">
    <property type="entry name" value="MRP-S35"/>
    <property type="match status" value="1"/>
</dbReference>
<dbReference type="PANTHER" id="PTHR13447:SF2">
    <property type="entry name" value="SMALL RIBOSOMAL SUBUNIT PROTEIN BS1M"/>
    <property type="match status" value="1"/>
</dbReference>
<dbReference type="InterPro" id="IPR019375">
    <property type="entry name" value="Ribosomal_bS1m"/>
</dbReference>
<evidence type="ECO:0000313" key="1">
    <source>
        <dbReference type="EMBL" id="CAD7078051.1"/>
    </source>
</evidence>
<evidence type="ECO:0008006" key="3">
    <source>
        <dbReference type="Google" id="ProtNLM"/>
    </source>
</evidence>
<proteinExistence type="predicted"/>
<reference evidence="1 2" key="1">
    <citation type="submission" date="2020-11" db="EMBL/GenBank/DDBJ databases">
        <authorList>
            <person name="Wallbank WR R."/>
            <person name="Pardo Diaz C."/>
            <person name="Kozak K."/>
            <person name="Martin S."/>
            <person name="Jiggins C."/>
            <person name="Moest M."/>
            <person name="Warren A I."/>
            <person name="Generalovic N T."/>
            <person name="Byers J.R.P. K."/>
            <person name="Montejo-Kovacevich G."/>
            <person name="Yen C E."/>
        </authorList>
    </citation>
    <scope>NUCLEOTIDE SEQUENCE [LARGE SCALE GENOMIC DNA]</scope>
</reference>
<dbReference type="PANTHER" id="PTHR13447">
    <property type="entry name" value="MITOCHONDRIAL 28S RIBOSOMAL PROTEIN S28"/>
    <property type="match status" value="1"/>
</dbReference>
<dbReference type="OrthoDB" id="6020229at2759"/>
<sequence length="168" mass="18791">MSVCNILSKSFLKQNIRNLTAPSYQALRTYCANVTTENDEATPKGGFAKAFEKYTAPEVPEPKEEQTFASLLRNSKFIDLGDPEGKVVTGRIFHVVEDDLYIDFGWKFHCVCPRPAKNGSDYVRGARVRLRVKDLELSTKFLGSSKDLTILEADCQLLGLIGSRPKKV</sequence>
<gene>
    <name evidence="1" type="ORF">HERILL_LOCUS1343</name>
</gene>
<name>A0A7R8YLZ7_HERIL</name>
<dbReference type="FunCoup" id="A0A7R8YLZ7">
    <property type="interactions" value="150"/>
</dbReference>
<organism evidence="1 2">
    <name type="scientific">Hermetia illucens</name>
    <name type="common">Black soldier fly</name>
    <dbReference type="NCBI Taxonomy" id="343691"/>
    <lineage>
        <taxon>Eukaryota</taxon>
        <taxon>Metazoa</taxon>
        <taxon>Ecdysozoa</taxon>
        <taxon>Arthropoda</taxon>
        <taxon>Hexapoda</taxon>
        <taxon>Insecta</taxon>
        <taxon>Pterygota</taxon>
        <taxon>Neoptera</taxon>
        <taxon>Endopterygota</taxon>
        <taxon>Diptera</taxon>
        <taxon>Brachycera</taxon>
        <taxon>Stratiomyomorpha</taxon>
        <taxon>Stratiomyidae</taxon>
        <taxon>Hermetiinae</taxon>
        <taxon>Hermetia</taxon>
    </lineage>
</organism>
<dbReference type="InParanoid" id="A0A7R8YLZ7"/>
<dbReference type="AlphaFoldDB" id="A0A7R8YLZ7"/>
<evidence type="ECO:0000313" key="2">
    <source>
        <dbReference type="Proteomes" id="UP000594454"/>
    </source>
</evidence>
<keyword evidence="2" id="KW-1185">Reference proteome</keyword>
<accession>A0A7R8YLZ7</accession>
<dbReference type="GO" id="GO:0005763">
    <property type="term" value="C:mitochondrial small ribosomal subunit"/>
    <property type="evidence" value="ECO:0007669"/>
    <property type="project" value="TreeGrafter"/>
</dbReference>
<dbReference type="EMBL" id="LR899009">
    <property type="protein sequence ID" value="CAD7078051.1"/>
    <property type="molecule type" value="Genomic_DNA"/>
</dbReference>